<feature type="transmembrane region" description="Helical" evidence="1">
    <location>
        <begin position="12"/>
        <end position="31"/>
    </location>
</feature>
<accession>A0A7S6VSN6</accession>
<dbReference type="Pfam" id="PF16074">
    <property type="entry name" value="PilW"/>
    <property type="match status" value="1"/>
</dbReference>
<dbReference type="Proteomes" id="UP000593812">
    <property type="component" value="Chromosome"/>
</dbReference>
<keyword evidence="1" id="KW-0812">Transmembrane</keyword>
<dbReference type="Pfam" id="PF07963">
    <property type="entry name" value="N_methyl"/>
    <property type="match status" value="1"/>
</dbReference>
<evidence type="ECO:0000313" key="3">
    <source>
        <dbReference type="Proteomes" id="UP000593812"/>
    </source>
</evidence>
<reference evidence="2 3" key="1">
    <citation type="submission" date="2020-02" db="EMBL/GenBank/DDBJ databases">
        <title>Tigecycline-resistant Acinetobacter species from pigs and migratory birds.</title>
        <authorList>
            <person name="Chen C."/>
            <person name="Sun J."/>
            <person name="Liao X.-P."/>
            <person name="Liu Y.-H."/>
        </authorList>
    </citation>
    <scope>NUCLEOTIDE SEQUENCE [LARGE SCALE GENOMIC DNA]</scope>
    <source>
        <strain evidence="2 3">C15_T</strain>
    </source>
</reference>
<dbReference type="InterPro" id="IPR012902">
    <property type="entry name" value="N_methyl_site"/>
</dbReference>
<dbReference type="GO" id="GO:0043683">
    <property type="term" value="P:type IV pilus assembly"/>
    <property type="evidence" value="ECO:0007669"/>
    <property type="project" value="InterPro"/>
</dbReference>
<dbReference type="EMBL" id="CP048654">
    <property type="protein sequence ID" value="QOW44198.1"/>
    <property type="molecule type" value="Genomic_DNA"/>
</dbReference>
<sequence length="310" mass="33537">MKRVTGFTIVELMIALSLGLLIVAAALLMIFSGQKNIALQKNSESLQDDQNFGLAYIAKNIRQANLFNESAELTASSPHGGIVFGTANLDSFLTVRSDFTTKYATIAGAASNMRIKTGTNTFSNATNDQLVIQYRPAETGGYDCEGKQINSTNLYILERYFVRVDTNGSGTDEERAALACASSHYSTDLAVATPLEGSTTATTGLYGGGQIIMKRVDLFNVRFLTQTGSNYRYMTVAQYNAAAPKPRILAVQLAVIARAADTTTESSVSNTQEFSIFGQTVTQKNNLTKRYVRTPIVQTIALRNALGARS</sequence>
<protein>
    <submittedName>
        <fullName evidence="2">Prepilin-type cleavage/methylation domain-containing protein</fullName>
    </submittedName>
</protein>
<name>A0A7S6VSN6_9GAMM</name>
<evidence type="ECO:0000313" key="2">
    <source>
        <dbReference type="EMBL" id="QOW44198.1"/>
    </source>
</evidence>
<keyword evidence="1" id="KW-0472">Membrane</keyword>
<gene>
    <name evidence="2" type="ORF">G0027_10030</name>
</gene>
<evidence type="ECO:0000256" key="1">
    <source>
        <dbReference type="SAM" id="Phobius"/>
    </source>
</evidence>
<dbReference type="InterPro" id="IPR032092">
    <property type="entry name" value="PilW"/>
</dbReference>
<proteinExistence type="predicted"/>
<dbReference type="AlphaFoldDB" id="A0A7S6VSN6"/>
<dbReference type="RefSeq" id="WP_104489446.1">
    <property type="nucleotide sequence ID" value="NZ_CP048654.1"/>
</dbReference>
<organism evidence="2 3">
    <name type="scientific">Acinetobacter indicus</name>
    <dbReference type="NCBI Taxonomy" id="756892"/>
    <lineage>
        <taxon>Bacteria</taxon>
        <taxon>Pseudomonadati</taxon>
        <taxon>Pseudomonadota</taxon>
        <taxon>Gammaproteobacteria</taxon>
        <taxon>Moraxellales</taxon>
        <taxon>Moraxellaceae</taxon>
        <taxon>Acinetobacter</taxon>
    </lineage>
</organism>
<keyword evidence="1" id="KW-1133">Transmembrane helix</keyword>